<dbReference type="Proteomes" id="UP001500459">
    <property type="component" value="Unassembled WGS sequence"/>
</dbReference>
<keyword evidence="2" id="KW-0597">Phosphoprotein</keyword>
<evidence type="ECO:0000256" key="2">
    <source>
        <dbReference type="ARBA" id="ARBA00022553"/>
    </source>
</evidence>
<reference evidence="5" key="1">
    <citation type="journal article" date="2019" name="Int. J. Syst. Evol. Microbiol.">
        <title>The Global Catalogue of Microorganisms (GCM) 10K type strain sequencing project: providing services to taxonomists for standard genome sequencing and annotation.</title>
        <authorList>
            <consortium name="The Broad Institute Genomics Platform"/>
            <consortium name="The Broad Institute Genome Sequencing Center for Infectious Disease"/>
            <person name="Wu L."/>
            <person name="Ma J."/>
        </authorList>
    </citation>
    <scope>NUCLEOTIDE SEQUENCE [LARGE SCALE GENOMIC DNA]</scope>
    <source>
        <strain evidence="5">JCM 17106</strain>
    </source>
</reference>
<dbReference type="Pfam" id="PF00550">
    <property type="entry name" value="PP-binding"/>
    <property type="match status" value="1"/>
</dbReference>
<dbReference type="InterPro" id="IPR003231">
    <property type="entry name" value="ACP"/>
</dbReference>
<evidence type="ECO:0000313" key="5">
    <source>
        <dbReference type="Proteomes" id="UP001500459"/>
    </source>
</evidence>
<organism evidence="4 5">
    <name type="scientific">Aquimarina addita</name>
    <dbReference type="NCBI Taxonomy" id="870485"/>
    <lineage>
        <taxon>Bacteria</taxon>
        <taxon>Pseudomonadati</taxon>
        <taxon>Bacteroidota</taxon>
        <taxon>Flavobacteriia</taxon>
        <taxon>Flavobacteriales</taxon>
        <taxon>Flavobacteriaceae</taxon>
        <taxon>Aquimarina</taxon>
    </lineage>
</organism>
<dbReference type="InterPro" id="IPR009081">
    <property type="entry name" value="PP-bd_ACP"/>
</dbReference>
<dbReference type="Gene3D" id="1.10.1200.10">
    <property type="entry name" value="ACP-like"/>
    <property type="match status" value="1"/>
</dbReference>
<evidence type="ECO:0000313" key="4">
    <source>
        <dbReference type="EMBL" id="GAA3510962.1"/>
    </source>
</evidence>
<dbReference type="EMBL" id="BAABCW010000010">
    <property type="protein sequence ID" value="GAA3510962.1"/>
    <property type="molecule type" value="Genomic_DNA"/>
</dbReference>
<feature type="domain" description="Carrier" evidence="3">
    <location>
        <begin position="4"/>
        <end position="81"/>
    </location>
</feature>
<evidence type="ECO:0000256" key="1">
    <source>
        <dbReference type="ARBA" id="ARBA00022450"/>
    </source>
</evidence>
<keyword evidence="5" id="KW-1185">Reference proteome</keyword>
<dbReference type="PANTHER" id="PTHR20863">
    <property type="entry name" value="ACYL CARRIER PROTEIN"/>
    <property type="match status" value="1"/>
</dbReference>
<name>A0ABP6UNV0_9FLAO</name>
<comment type="caution">
    <text evidence="4">The sequence shown here is derived from an EMBL/GenBank/DDBJ whole genome shotgun (WGS) entry which is preliminary data.</text>
</comment>
<dbReference type="PROSITE" id="PS50075">
    <property type="entry name" value="CARRIER"/>
    <property type="match status" value="1"/>
</dbReference>
<sequence>MTKEEILGKLKGIIEPFVENQEALKKLSEETDFIKDLEINSANLVDIILDIEDEFSIEIDNEDMDKMLTVKASLEVIQDKLAAK</sequence>
<keyword evidence="1" id="KW-0596">Phosphopantetheine</keyword>
<evidence type="ECO:0000259" key="3">
    <source>
        <dbReference type="PROSITE" id="PS50075"/>
    </source>
</evidence>
<dbReference type="RefSeq" id="WP_344928018.1">
    <property type="nucleotide sequence ID" value="NZ_BAABCW010000010.1"/>
</dbReference>
<proteinExistence type="predicted"/>
<dbReference type="InterPro" id="IPR036736">
    <property type="entry name" value="ACP-like_sf"/>
</dbReference>
<accession>A0ABP6UNV0</accession>
<gene>
    <name evidence="4" type="ORF">GCM10022393_25810</name>
</gene>
<dbReference type="SUPFAM" id="SSF47336">
    <property type="entry name" value="ACP-like"/>
    <property type="match status" value="1"/>
</dbReference>
<protein>
    <recommendedName>
        <fullName evidence="3">Carrier domain-containing protein</fullName>
    </recommendedName>
</protein>
<dbReference type="PANTHER" id="PTHR20863:SF76">
    <property type="entry name" value="CARRIER DOMAIN-CONTAINING PROTEIN"/>
    <property type="match status" value="1"/>
</dbReference>